<dbReference type="PROSITE" id="PS00237">
    <property type="entry name" value="G_PROTEIN_RECEP_F1_1"/>
    <property type="match status" value="1"/>
</dbReference>
<dbReference type="SUPFAM" id="SSF81321">
    <property type="entry name" value="Family A G protein-coupled receptor-like"/>
    <property type="match status" value="1"/>
</dbReference>
<organism evidence="17 18">
    <name type="scientific">Ursus americanus</name>
    <name type="common">American black bear</name>
    <name type="synonym">Euarctos americanus</name>
    <dbReference type="NCBI Taxonomy" id="9643"/>
    <lineage>
        <taxon>Eukaryota</taxon>
        <taxon>Metazoa</taxon>
        <taxon>Chordata</taxon>
        <taxon>Craniata</taxon>
        <taxon>Vertebrata</taxon>
        <taxon>Euteleostomi</taxon>
        <taxon>Mammalia</taxon>
        <taxon>Eutheria</taxon>
        <taxon>Laurasiatheria</taxon>
        <taxon>Carnivora</taxon>
        <taxon>Caniformia</taxon>
        <taxon>Ursidae</taxon>
        <taxon>Ursus</taxon>
    </lineage>
</organism>
<evidence type="ECO:0000256" key="15">
    <source>
        <dbReference type="RuleBase" id="RU363047"/>
    </source>
</evidence>
<dbReference type="GeneTree" id="ENSGT01150000286948"/>
<keyword evidence="4 15" id="KW-0716">Sensory transduction</keyword>
<dbReference type="Gene3D" id="1.20.1070.10">
    <property type="entry name" value="Rhodopsin 7-helix transmembrane proteins"/>
    <property type="match status" value="1"/>
</dbReference>
<keyword evidence="11 14" id="KW-0675">Receptor</keyword>
<evidence type="ECO:0000259" key="16">
    <source>
        <dbReference type="PROSITE" id="PS50262"/>
    </source>
</evidence>
<name>A0A452QKE6_URSAM</name>
<protein>
    <recommendedName>
        <fullName evidence="15">Olfactory receptor</fullName>
    </recommendedName>
</protein>
<dbReference type="GO" id="GO:0005886">
    <property type="term" value="C:plasma membrane"/>
    <property type="evidence" value="ECO:0007669"/>
    <property type="project" value="UniProtKB-SubCell"/>
</dbReference>
<keyword evidence="3 15" id="KW-1003">Cell membrane</keyword>
<evidence type="ECO:0000313" key="17">
    <source>
        <dbReference type="Ensembl" id="ENSUAMP00000005673.1"/>
    </source>
</evidence>
<evidence type="ECO:0000256" key="6">
    <source>
        <dbReference type="ARBA" id="ARBA00022725"/>
    </source>
</evidence>
<keyword evidence="8 14" id="KW-0297">G-protein coupled receptor</keyword>
<dbReference type="CDD" id="cd15911">
    <property type="entry name" value="7tmA_OR11A-like"/>
    <property type="match status" value="1"/>
</dbReference>
<keyword evidence="6 15" id="KW-0552">Olfaction</keyword>
<evidence type="ECO:0000256" key="5">
    <source>
        <dbReference type="ARBA" id="ARBA00022692"/>
    </source>
</evidence>
<reference evidence="18" key="1">
    <citation type="submission" date="2016-06" db="EMBL/GenBank/DDBJ databases">
        <title>De novo assembly and RNA-Seq shows season-dependent expression and editing in black bear kidneys.</title>
        <authorList>
            <person name="Korstanje R."/>
            <person name="Srivastava A."/>
            <person name="Sarsani V.K."/>
            <person name="Sheehan S.M."/>
            <person name="Seger R.L."/>
            <person name="Barter M.E."/>
            <person name="Lindqvist C."/>
            <person name="Brody L.C."/>
            <person name="Mullikin J.C."/>
        </authorList>
    </citation>
    <scope>NUCLEOTIDE SEQUENCE [LARGE SCALE GENOMIC DNA]</scope>
</reference>
<keyword evidence="12" id="KW-0325">Glycoprotein</keyword>
<feature type="transmembrane region" description="Helical" evidence="15">
    <location>
        <begin position="40"/>
        <end position="62"/>
    </location>
</feature>
<feature type="transmembrane region" description="Helical" evidence="15">
    <location>
        <begin position="288"/>
        <end position="307"/>
    </location>
</feature>
<comment type="subcellular location">
    <subcellularLocation>
        <location evidence="2 15">Cell membrane</location>
        <topology evidence="2 15">Multi-pass membrane protein</topology>
    </subcellularLocation>
</comment>
<feature type="transmembrane region" description="Helical" evidence="15">
    <location>
        <begin position="252"/>
        <end position="276"/>
    </location>
</feature>
<dbReference type="GO" id="GO:0004984">
    <property type="term" value="F:olfactory receptor activity"/>
    <property type="evidence" value="ECO:0007669"/>
    <property type="project" value="InterPro"/>
</dbReference>
<dbReference type="Proteomes" id="UP000291022">
    <property type="component" value="Unassembled WGS sequence"/>
</dbReference>
<dbReference type="GO" id="GO:0004930">
    <property type="term" value="F:G protein-coupled receptor activity"/>
    <property type="evidence" value="ECO:0007669"/>
    <property type="project" value="UniProtKB-KW"/>
</dbReference>
<keyword evidence="5 14" id="KW-0812">Transmembrane</keyword>
<dbReference type="InterPro" id="IPR000725">
    <property type="entry name" value="Olfact_rcpt"/>
</dbReference>
<keyword evidence="9 15" id="KW-0472">Membrane</keyword>
<dbReference type="FunFam" id="1.20.1070.10:FF:000010">
    <property type="entry name" value="Olfactory receptor"/>
    <property type="match status" value="1"/>
</dbReference>
<evidence type="ECO:0000256" key="10">
    <source>
        <dbReference type="ARBA" id="ARBA00023157"/>
    </source>
</evidence>
<evidence type="ECO:0000313" key="18">
    <source>
        <dbReference type="Proteomes" id="UP000291022"/>
    </source>
</evidence>
<evidence type="ECO:0000256" key="11">
    <source>
        <dbReference type="ARBA" id="ARBA00023170"/>
    </source>
</evidence>
<dbReference type="InterPro" id="IPR017452">
    <property type="entry name" value="GPCR_Rhodpsn_7TM"/>
</dbReference>
<dbReference type="Pfam" id="PF13853">
    <property type="entry name" value="7tm_4"/>
    <property type="match status" value="1"/>
</dbReference>
<sequence>MEKLTLPWELLTSVEPGNTTMTVTEFIILGFGDLKGLGPLLFLVFGIVYLATISGNLLLMVLVSTQRGLQTPMYFFLANLSCLEVCYTSNIVPRMLVDLLRKNRVISMAGCVMQLYFFGALGSTECYLLAVMSFDRYLAVCRPLHYPTLMHGTICVGLVIGSWFSGFTVAAAFQAAMVTSLTFCGSNEIDHFFCDLKPLQKLSCSDPQLVNLVCMSLTVLVTLAPFGLTLASYWKILAMVLHIPSMTGRQKAFSTSSSHLVVVTLFYGTLILVYAVPLAGQVPALNKTFSLLYTVVTPMCNPLIYSLKNKDVKEALWKHPRNTCWVTS</sequence>
<feature type="transmembrane region" description="Helical" evidence="15">
    <location>
        <begin position="74"/>
        <end position="93"/>
    </location>
</feature>
<dbReference type="PRINTS" id="PR00245">
    <property type="entry name" value="OLFACTORYR"/>
</dbReference>
<feature type="transmembrane region" description="Helical" evidence="15">
    <location>
        <begin position="149"/>
        <end position="173"/>
    </location>
</feature>
<evidence type="ECO:0000256" key="4">
    <source>
        <dbReference type="ARBA" id="ARBA00022606"/>
    </source>
</evidence>
<gene>
    <name evidence="17" type="primary">LOC123780195</name>
</gene>
<keyword evidence="7 15" id="KW-1133">Transmembrane helix</keyword>
<dbReference type="AlphaFoldDB" id="A0A452QKE6"/>
<dbReference type="PANTHER" id="PTHR24242">
    <property type="entry name" value="G-PROTEIN COUPLED RECEPTOR"/>
    <property type="match status" value="1"/>
</dbReference>
<dbReference type="OMA" id="HYPTLMH"/>
<keyword evidence="13 14" id="KW-0807">Transducer</keyword>
<evidence type="ECO:0000256" key="14">
    <source>
        <dbReference type="RuleBase" id="RU000688"/>
    </source>
</evidence>
<keyword evidence="10" id="KW-1015">Disulfide bond</keyword>
<reference evidence="17" key="2">
    <citation type="submission" date="2025-08" db="UniProtKB">
        <authorList>
            <consortium name="Ensembl"/>
        </authorList>
    </citation>
    <scope>IDENTIFICATION</scope>
</reference>
<evidence type="ECO:0000256" key="9">
    <source>
        <dbReference type="ARBA" id="ARBA00023136"/>
    </source>
</evidence>
<keyword evidence="18" id="KW-1185">Reference proteome</keyword>
<evidence type="ECO:0000256" key="7">
    <source>
        <dbReference type="ARBA" id="ARBA00022989"/>
    </source>
</evidence>
<dbReference type="InterPro" id="IPR050939">
    <property type="entry name" value="Olfactory_GPCR1"/>
</dbReference>
<evidence type="ECO:0000256" key="2">
    <source>
        <dbReference type="ARBA" id="ARBA00004651"/>
    </source>
</evidence>
<dbReference type="PANTHER" id="PTHR24242:SF366">
    <property type="entry name" value="OLFACTORY RECEPTOR"/>
    <property type="match status" value="1"/>
</dbReference>
<evidence type="ECO:0000256" key="1">
    <source>
        <dbReference type="ARBA" id="ARBA00003929"/>
    </source>
</evidence>
<feature type="transmembrane region" description="Helical" evidence="15">
    <location>
        <begin position="105"/>
        <end position="128"/>
    </location>
</feature>
<comment type="function">
    <text evidence="1">Putative odorant or sperm cell receptor.</text>
</comment>
<evidence type="ECO:0000256" key="12">
    <source>
        <dbReference type="ARBA" id="ARBA00023180"/>
    </source>
</evidence>
<evidence type="ECO:0000256" key="13">
    <source>
        <dbReference type="ARBA" id="ARBA00023224"/>
    </source>
</evidence>
<dbReference type="Ensembl" id="ENSUAMT00000006435.1">
    <property type="protein sequence ID" value="ENSUAMP00000005673.1"/>
    <property type="gene ID" value="ENSUAMG00000005030.1"/>
</dbReference>
<comment type="similarity">
    <text evidence="14">Belongs to the G-protein coupled receptor 1 family.</text>
</comment>
<dbReference type="InterPro" id="IPR000276">
    <property type="entry name" value="GPCR_Rhodpsn"/>
</dbReference>
<feature type="domain" description="G-protein coupled receptors family 1 profile" evidence="16">
    <location>
        <begin position="55"/>
        <end position="305"/>
    </location>
</feature>
<reference evidence="17" key="3">
    <citation type="submission" date="2025-09" db="UniProtKB">
        <authorList>
            <consortium name="Ensembl"/>
        </authorList>
    </citation>
    <scope>IDENTIFICATION</scope>
</reference>
<evidence type="ECO:0000256" key="8">
    <source>
        <dbReference type="ARBA" id="ARBA00023040"/>
    </source>
</evidence>
<proteinExistence type="inferred from homology"/>
<dbReference type="PRINTS" id="PR00237">
    <property type="entry name" value="GPCRRHODOPSN"/>
</dbReference>
<evidence type="ECO:0000256" key="3">
    <source>
        <dbReference type="ARBA" id="ARBA00022475"/>
    </source>
</evidence>
<dbReference type="PROSITE" id="PS50262">
    <property type="entry name" value="G_PROTEIN_RECEP_F1_2"/>
    <property type="match status" value="1"/>
</dbReference>
<feature type="transmembrane region" description="Helical" evidence="15">
    <location>
        <begin position="209"/>
        <end position="231"/>
    </location>
</feature>
<accession>A0A452QKE6</accession>
<dbReference type="STRING" id="9643.ENSUAMP00000005673"/>